<dbReference type="SUPFAM" id="SSF49313">
    <property type="entry name" value="Cadherin-like"/>
    <property type="match status" value="5"/>
</dbReference>
<dbReference type="Pfam" id="PF00028">
    <property type="entry name" value="Cadherin"/>
    <property type="match status" value="1"/>
</dbReference>
<dbReference type="InterPro" id="IPR015919">
    <property type="entry name" value="Cadherin-like_sf"/>
</dbReference>
<evidence type="ECO:0000256" key="6">
    <source>
        <dbReference type="ARBA" id="ARBA00023136"/>
    </source>
</evidence>
<reference evidence="11" key="1">
    <citation type="submission" date="2018-11" db="EMBL/GenBank/DDBJ databases">
        <authorList>
            <consortium name="Pathogen Informatics"/>
        </authorList>
    </citation>
    <scope>NUCLEOTIDE SEQUENCE</scope>
</reference>
<feature type="compositionally biased region" description="Acidic residues" evidence="9">
    <location>
        <begin position="312"/>
        <end position="327"/>
    </location>
</feature>
<evidence type="ECO:0000256" key="3">
    <source>
        <dbReference type="ARBA" id="ARBA00022737"/>
    </source>
</evidence>
<accession>A0A3S5A5C7</accession>
<dbReference type="GO" id="GO:0005509">
    <property type="term" value="F:calcium ion binding"/>
    <property type="evidence" value="ECO:0007669"/>
    <property type="project" value="UniProtKB-UniRule"/>
</dbReference>
<protein>
    <recommendedName>
        <fullName evidence="10">Cadherin domain-containing protein</fullName>
    </recommendedName>
</protein>
<dbReference type="PROSITE" id="PS00232">
    <property type="entry name" value="CADHERIN_1"/>
    <property type="match status" value="3"/>
</dbReference>
<evidence type="ECO:0000313" key="11">
    <source>
        <dbReference type="EMBL" id="VEL15423.1"/>
    </source>
</evidence>
<feature type="region of interest" description="Disordered" evidence="9">
    <location>
        <begin position="308"/>
        <end position="327"/>
    </location>
</feature>
<keyword evidence="3" id="KW-0677">Repeat</keyword>
<dbReference type="PROSITE" id="PS50268">
    <property type="entry name" value="CADHERIN_2"/>
    <property type="match status" value="5"/>
</dbReference>
<dbReference type="OrthoDB" id="6252479at2759"/>
<evidence type="ECO:0000256" key="4">
    <source>
        <dbReference type="ARBA" id="ARBA00022837"/>
    </source>
</evidence>
<evidence type="ECO:0000313" key="12">
    <source>
        <dbReference type="Proteomes" id="UP000784294"/>
    </source>
</evidence>
<feature type="domain" description="Cadherin" evidence="10">
    <location>
        <begin position="194"/>
        <end position="354"/>
    </location>
</feature>
<dbReference type="CDD" id="cd11304">
    <property type="entry name" value="Cadherin_repeat"/>
    <property type="match status" value="5"/>
</dbReference>
<keyword evidence="2" id="KW-0812">Transmembrane</keyword>
<dbReference type="PRINTS" id="PR00205">
    <property type="entry name" value="CADHERIN"/>
</dbReference>
<feature type="domain" description="Cadherin" evidence="10">
    <location>
        <begin position="680"/>
        <end position="807"/>
    </location>
</feature>
<dbReference type="Proteomes" id="UP000784294">
    <property type="component" value="Unassembled WGS sequence"/>
</dbReference>
<feature type="domain" description="Cadherin" evidence="10">
    <location>
        <begin position="519"/>
        <end position="659"/>
    </location>
</feature>
<evidence type="ECO:0000256" key="8">
    <source>
        <dbReference type="PROSITE-ProRule" id="PRU00043"/>
    </source>
</evidence>
<organism evidence="11 12">
    <name type="scientific">Protopolystoma xenopodis</name>
    <dbReference type="NCBI Taxonomy" id="117903"/>
    <lineage>
        <taxon>Eukaryota</taxon>
        <taxon>Metazoa</taxon>
        <taxon>Spiralia</taxon>
        <taxon>Lophotrochozoa</taxon>
        <taxon>Platyhelminthes</taxon>
        <taxon>Monogenea</taxon>
        <taxon>Polyopisthocotylea</taxon>
        <taxon>Polystomatidea</taxon>
        <taxon>Polystomatidae</taxon>
        <taxon>Protopolystoma</taxon>
    </lineage>
</organism>
<proteinExistence type="predicted"/>
<keyword evidence="12" id="KW-1185">Reference proteome</keyword>
<evidence type="ECO:0000256" key="2">
    <source>
        <dbReference type="ARBA" id="ARBA00022692"/>
    </source>
</evidence>
<keyword evidence="6" id="KW-0472">Membrane</keyword>
<dbReference type="InterPro" id="IPR002126">
    <property type="entry name" value="Cadherin-like_dom"/>
</dbReference>
<sequence length="910" mass="98232">MCCLCVVRMMCSRLCMYWLLVRSTAVHLLLVVVALPSRLVAEEMIPTTASLIVLEHRLVEERPLGQVVLRLADELSRLSGASLRYHQFHLLPMQDAGLFRVTPDGRLVTVQRVDRESICGAAGRLEVESRRVTMTTTTTTTASSRRVCLLQLQATALEYPLEAAGPRRLRQLLVQLRLVDVNDNPPICQVVAGAGSAGQLDVPEDAPVDSLVARVRLTDADSRHHGILGASLLGPAVGDADLLPFRAQFDLASAASASPMATTTHADRGPWSSVDVVLRLIRRLDYDRLQPEFALRLVVWDSGRPDGANVAEADDDSNGDGDGDGEDTVIGARLTTTCSLQIRVRDVNDHSPVWTAPRAIAAGLGLTLAVFEGELEGRRELVCLEARDADVGANAKLRYELVEETGEPVNSVSPRPELDLFQLQPDSGCLQLRTLPVDFEAVAARFPRLIDRAPRPGWLPVRLNVRAVDQPQTPGEAARSSPVARLTVWLVDVNDNEPQVQIIGLQPASPGAVDVVADRRHTHDVVVAENLPAGEPVAAIFTHDADADAGTAGQGRVTCRLEETGQFESGTGESAFRLVEVAGAASGLTYQLVTRRPLDHEAAAVHLLRLACADGPAPAGLELEEEGVLRFGRPRFDQLTTHRLIRVLVADVNDNPPRILAPLQPHSSASPAGPDEPDAATDSLACSVAEHSSVGTRICQLRAWDADSGGNRRLEWWLDESASRGWLALHPQTGWLTVAPAGLPTPQKPAGLDREHIDELHFTVFVRDGLDTAATAATAAAAATSRLTASASLVLTVVDINDQPPRMPDMHYFAVLESAAPGTTVGQIRATDADLPGSRNAQIAYRTLAIQPAKLADLNDQTNAAPIDAGDERRRRQQQLLRQHRFVRKQTGLISEFEVSQPLPGMSVAL</sequence>
<dbReference type="AlphaFoldDB" id="A0A3S5A5C7"/>
<evidence type="ECO:0000256" key="5">
    <source>
        <dbReference type="ARBA" id="ARBA00022989"/>
    </source>
</evidence>
<evidence type="ECO:0000256" key="1">
    <source>
        <dbReference type="ARBA" id="ARBA00004167"/>
    </source>
</evidence>
<comment type="subcellular location">
    <subcellularLocation>
        <location evidence="1">Membrane</location>
        <topology evidence="1">Single-pass membrane protein</topology>
    </subcellularLocation>
</comment>
<keyword evidence="7" id="KW-0325">Glycoprotein</keyword>
<feature type="domain" description="Cadherin" evidence="10">
    <location>
        <begin position="60"/>
        <end position="188"/>
    </location>
</feature>
<feature type="region of interest" description="Disordered" evidence="9">
    <location>
        <begin position="659"/>
        <end position="680"/>
    </location>
</feature>
<evidence type="ECO:0000256" key="7">
    <source>
        <dbReference type="ARBA" id="ARBA00023180"/>
    </source>
</evidence>
<dbReference type="GO" id="GO:0005886">
    <property type="term" value="C:plasma membrane"/>
    <property type="evidence" value="ECO:0007669"/>
    <property type="project" value="InterPro"/>
</dbReference>
<dbReference type="PANTHER" id="PTHR24028:SF146">
    <property type="entry name" value="CADHERIN 96CB, ISOFORM D-RELATED"/>
    <property type="match status" value="1"/>
</dbReference>
<dbReference type="InterPro" id="IPR050174">
    <property type="entry name" value="Protocadherin/Cadherin-CA"/>
</dbReference>
<evidence type="ECO:0000256" key="9">
    <source>
        <dbReference type="SAM" id="MobiDB-lite"/>
    </source>
</evidence>
<gene>
    <name evidence="11" type="ORF">PXEA_LOCUS8863</name>
</gene>
<dbReference type="InterPro" id="IPR020894">
    <property type="entry name" value="Cadherin_CS"/>
</dbReference>
<feature type="domain" description="Cadherin" evidence="10">
    <location>
        <begin position="384"/>
        <end position="500"/>
    </location>
</feature>
<dbReference type="EMBL" id="CAAALY010024557">
    <property type="protein sequence ID" value="VEL15423.1"/>
    <property type="molecule type" value="Genomic_DNA"/>
</dbReference>
<dbReference type="Gene3D" id="2.60.40.60">
    <property type="entry name" value="Cadherins"/>
    <property type="match status" value="6"/>
</dbReference>
<dbReference type="GO" id="GO:0007156">
    <property type="term" value="P:homophilic cell adhesion via plasma membrane adhesion molecules"/>
    <property type="evidence" value="ECO:0007669"/>
    <property type="project" value="InterPro"/>
</dbReference>
<keyword evidence="5" id="KW-1133">Transmembrane helix</keyword>
<comment type="caution">
    <text evidence="11">The sequence shown here is derived from an EMBL/GenBank/DDBJ whole genome shotgun (WGS) entry which is preliminary data.</text>
</comment>
<keyword evidence="4 8" id="KW-0106">Calcium</keyword>
<dbReference type="PANTHER" id="PTHR24028">
    <property type="entry name" value="CADHERIN-87A"/>
    <property type="match status" value="1"/>
</dbReference>
<dbReference type="SMART" id="SM00112">
    <property type="entry name" value="CA"/>
    <property type="match status" value="4"/>
</dbReference>
<evidence type="ECO:0000259" key="10">
    <source>
        <dbReference type="PROSITE" id="PS50268"/>
    </source>
</evidence>
<name>A0A3S5A5C7_9PLAT</name>